<protein>
    <submittedName>
        <fullName evidence="8">SIS domain-containing protein</fullName>
    </submittedName>
</protein>
<evidence type="ECO:0000256" key="2">
    <source>
        <dbReference type="ARBA" id="ARBA00022737"/>
    </source>
</evidence>
<keyword evidence="2" id="KW-0677">Repeat</keyword>
<evidence type="ECO:0000259" key="5">
    <source>
        <dbReference type="PROSITE" id="PS51464"/>
    </source>
</evidence>
<dbReference type="EMBL" id="CP031733">
    <property type="protein sequence ID" value="AXQ78147.1"/>
    <property type="molecule type" value="Genomic_DNA"/>
</dbReference>
<dbReference type="PANTHER" id="PTHR32502:SF3">
    <property type="entry name" value="D-GALACTOSAMINE-6-PHOSPHATE DEAMINASE AGAS-RELATED"/>
    <property type="match status" value="1"/>
</dbReference>
<dbReference type="InterPro" id="IPR001347">
    <property type="entry name" value="SIS_dom"/>
</dbReference>
<gene>
    <name evidence="6" type="ORF">DDV21_003170</name>
    <name evidence="7" type="ORF">DDV22_07420</name>
    <name evidence="8" type="ORF">DDV23_04600</name>
</gene>
<keyword evidence="3" id="KW-0378">Hydrolase</keyword>
<evidence type="ECO:0000313" key="7">
    <source>
        <dbReference type="EMBL" id="RFU50708.1"/>
    </source>
</evidence>
<reference evidence="6" key="4">
    <citation type="journal article" date="2019" name="Int. J. Syst. Evol. Microbiol.">
        <title>Streptococcus chenjunshii sp. nov. isolated from feces of Tibetan antelopes.</title>
        <authorList>
            <person name="Tian Z."/>
            <person name="Lu S."/>
            <person name="Jin D."/>
            <person name="Yang J."/>
            <person name="Pu J."/>
            <person name="Lai X.H."/>
            <person name="Bai X.N."/>
            <person name="Wu X.M."/>
            <person name="Li J."/>
            <person name="Wang S."/>
            <person name="Xu J."/>
        </authorList>
    </citation>
    <scope>NUCLEOTIDE SEQUENCE</scope>
    <source>
        <strain evidence="6">Z15</strain>
    </source>
</reference>
<feature type="domain" description="SIS" evidence="5">
    <location>
        <begin position="224"/>
        <end position="371"/>
    </location>
</feature>
<dbReference type="PROSITE" id="PS51464">
    <property type="entry name" value="SIS"/>
    <property type="match status" value="2"/>
</dbReference>
<comment type="catalytic activity">
    <reaction evidence="4">
        <text>D-galactosamine 6-phosphate + H2O = D-tagatopyranose 1-phosphate + NH4(+)</text>
        <dbReference type="Rhea" id="RHEA:47680"/>
        <dbReference type="ChEBI" id="CHEBI:15377"/>
        <dbReference type="ChEBI" id="CHEBI:28938"/>
        <dbReference type="ChEBI" id="CHEBI:71674"/>
        <dbReference type="ChEBI" id="CHEBI:138150"/>
    </reaction>
</comment>
<dbReference type="SUPFAM" id="SSF53697">
    <property type="entry name" value="SIS domain"/>
    <property type="match status" value="1"/>
</dbReference>
<dbReference type="Proteomes" id="UP000246115">
    <property type="component" value="Chromosome"/>
</dbReference>
<reference evidence="9" key="3">
    <citation type="submission" date="2018-08" db="EMBL/GenBank/DDBJ databases">
        <title>Streptococcus chenjunshii sp. nov., isolated from stools sample of the Tibetan antelope in the Qinghai-Tibet plateau, China.</title>
        <authorList>
            <person name="Tian Z."/>
        </authorList>
    </citation>
    <scope>NUCLEOTIDE SEQUENCE [LARGE SCALE GENOMIC DNA]</scope>
    <source>
        <strain evidence="9">Z15</strain>
    </source>
</reference>
<evidence type="ECO:0000313" key="8">
    <source>
        <dbReference type="EMBL" id="RFU53480.1"/>
    </source>
</evidence>
<dbReference type="InterPro" id="IPR046348">
    <property type="entry name" value="SIS_dom_sf"/>
</dbReference>
<dbReference type="EMBL" id="QVQY01000019">
    <property type="protein sequence ID" value="RFU50708.1"/>
    <property type="molecule type" value="Genomic_DNA"/>
</dbReference>
<evidence type="ECO:0000256" key="4">
    <source>
        <dbReference type="ARBA" id="ARBA00029292"/>
    </source>
</evidence>
<dbReference type="CDD" id="cd05010">
    <property type="entry name" value="SIS_AgaS_like"/>
    <property type="match status" value="1"/>
</dbReference>
<evidence type="ECO:0000313" key="9">
    <source>
        <dbReference type="Proteomes" id="UP000246115"/>
    </source>
</evidence>
<dbReference type="GO" id="GO:0016787">
    <property type="term" value="F:hydrolase activity"/>
    <property type="evidence" value="ECO:0007669"/>
    <property type="project" value="UniProtKB-KW"/>
</dbReference>
<dbReference type="Proteomes" id="UP000264056">
    <property type="component" value="Unassembled WGS sequence"/>
</dbReference>
<keyword evidence="11" id="KW-1185">Reference proteome</keyword>
<dbReference type="OrthoDB" id="9779207at2"/>
<accession>A0A372KMF1</accession>
<evidence type="ECO:0000313" key="10">
    <source>
        <dbReference type="Proteomes" id="UP000262901"/>
    </source>
</evidence>
<dbReference type="EMBL" id="QVQZ01000007">
    <property type="protein sequence ID" value="RFU53480.1"/>
    <property type="molecule type" value="Genomic_DNA"/>
</dbReference>
<dbReference type="PANTHER" id="PTHR32502">
    <property type="entry name" value="N-ACETYLGALACTOSAMINE PERMEASE II COMPONENT-RELATED"/>
    <property type="match status" value="1"/>
</dbReference>
<accession>A0A346NAV2</accession>
<proteinExistence type="inferred from homology"/>
<organism evidence="8 10">
    <name type="scientific">Streptococcus chenjunshii</name>
    <dbReference type="NCBI Taxonomy" id="2173853"/>
    <lineage>
        <taxon>Bacteria</taxon>
        <taxon>Bacillati</taxon>
        <taxon>Bacillota</taxon>
        <taxon>Bacilli</taxon>
        <taxon>Lactobacillales</taxon>
        <taxon>Streptococcaceae</taxon>
        <taxon>Streptococcus</taxon>
    </lineage>
</organism>
<comment type="similarity">
    <text evidence="1">Belongs to the SIS family. AgaS subfamily.</text>
</comment>
<dbReference type="Proteomes" id="UP000262901">
    <property type="component" value="Unassembled WGS sequence"/>
</dbReference>
<dbReference type="InterPro" id="IPR035464">
    <property type="entry name" value="SIS_AgaS"/>
</dbReference>
<dbReference type="GO" id="GO:0009401">
    <property type="term" value="P:phosphoenolpyruvate-dependent sugar phosphotransferase system"/>
    <property type="evidence" value="ECO:0007669"/>
    <property type="project" value="TreeGrafter"/>
</dbReference>
<feature type="domain" description="SIS" evidence="5">
    <location>
        <begin position="50"/>
        <end position="204"/>
    </location>
</feature>
<dbReference type="RefSeq" id="WP_116877935.1">
    <property type="nucleotide sequence ID" value="NZ_CP031733.1"/>
</dbReference>
<dbReference type="InterPro" id="IPR035466">
    <property type="entry name" value="GlmS/AgaS_SIS"/>
</dbReference>
<sequence>MFHLSAEELEKLGAEMTAREIKQQPEIWKEAFDNYLSSKESITAFLNRVTASAGGKQVKVIFTGAGSSEYVGNSIFAYLQTYGDRSAFLFSSIATTDLVSAPHYYLFEEDTVLLVSFARSGNSPESTAAVDLANRLAGNCFHLIITCAPEGALAREAQTADNSLLLLMPDRSNDGGFAMTGSFSCMMLTALLIFDKETADDDKRHYVSVMAALAADVISREEELQAVVDLDFNRISYIGSGCLAGLTKEARLKILELTAGKIATVFDSSMGFRHGPKSFVDEKTLLIGFVNNNPYVRQYDLDVLEEVYSDQIAVKTLAVAQKGERNFSGATFTFAPAELLPDAYLAFPMIVVAQVIALLSSVKVKNLPDRPSATGQVNRVVKGVTIHELIK</sequence>
<dbReference type="CDD" id="cd05008">
    <property type="entry name" value="SIS_GlmS_GlmD_1"/>
    <property type="match status" value="1"/>
</dbReference>
<dbReference type="AlphaFoldDB" id="A0A372KMF1"/>
<evidence type="ECO:0000313" key="11">
    <source>
        <dbReference type="Proteomes" id="UP000264056"/>
    </source>
</evidence>
<dbReference type="Gene3D" id="3.40.50.10490">
    <property type="entry name" value="Glucose-6-phosphate isomerase like protein, domain 1"/>
    <property type="match status" value="2"/>
</dbReference>
<dbReference type="Pfam" id="PF01380">
    <property type="entry name" value="SIS"/>
    <property type="match status" value="1"/>
</dbReference>
<evidence type="ECO:0000256" key="1">
    <source>
        <dbReference type="ARBA" id="ARBA00007748"/>
    </source>
</evidence>
<dbReference type="GO" id="GO:0005886">
    <property type="term" value="C:plasma membrane"/>
    <property type="evidence" value="ECO:0007669"/>
    <property type="project" value="TreeGrafter"/>
</dbReference>
<reference evidence="7 11" key="1">
    <citation type="submission" date="2018-08" db="EMBL/GenBank/DDBJ databases">
        <title>Draft genome of Streptococcus sp .nov. Z2.</title>
        <authorList>
            <person name="Tian Z."/>
        </authorList>
    </citation>
    <scope>NUCLEOTIDE SEQUENCE [LARGE SCALE GENOMIC DNA]</scope>
    <source>
        <strain evidence="7 11">Z2</strain>
    </source>
</reference>
<reference evidence="8 10" key="2">
    <citation type="submission" date="2018-08" db="EMBL/GenBank/DDBJ databases">
        <title>Draft genome of Streptococcus sp. nov. Z1.</title>
        <authorList>
            <person name="Tian Z."/>
        </authorList>
    </citation>
    <scope>NUCLEOTIDE SEQUENCE [LARGE SCALE GENOMIC DNA]</scope>
    <source>
        <strain evidence="8">Z1</strain>
        <strain evidence="10">Z1(2018)</strain>
    </source>
</reference>
<dbReference type="GO" id="GO:0097367">
    <property type="term" value="F:carbohydrate derivative binding"/>
    <property type="evidence" value="ECO:0007669"/>
    <property type="project" value="InterPro"/>
</dbReference>
<evidence type="ECO:0000256" key="3">
    <source>
        <dbReference type="ARBA" id="ARBA00022801"/>
    </source>
</evidence>
<dbReference type="InterPro" id="IPR050303">
    <property type="entry name" value="GatZ_KbaZ_carbometab"/>
</dbReference>
<evidence type="ECO:0000313" key="6">
    <source>
        <dbReference type="EMBL" id="AXQ78147.1"/>
    </source>
</evidence>
<name>A0A372KMF1_9STRE</name>
<dbReference type="KEGG" id="schj:DDV21_003170"/>
<dbReference type="GO" id="GO:1901135">
    <property type="term" value="P:carbohydrate derivative metabolic process"/>
    <property type="evidence" value="ECO:0007669"/>
    <property type="project" value="InterPro"/>
</dbReference>